<accession>A0A0D0E3V0</accession>
<organism evidence="1 2">
    <name type="scientific">Paxillus rubicundulus Ve08.2h10</name>
    <dbReference type="NCBI Taxonomy" id="930991"/>
    <lineage>
        <taxon>Eukaryota</taxon>
        <taxon>Fungi</taxon>
        <taxon>Dikarya</taxon>
        <taxon>Basidiomycota</taxon>
        <taxon>Agaricomycotina</taxon>
        <taxon>Agaricomycetes</taxon>
        <taxon>Agaricomycetidae</taxon>
        <taxon>Boletales</taxon>
        <taxon>Paxilineae</taxon>
        <taxon>Paxillaceae</taxon>
        <taxon>Paxillus</taxon>
    </lineage>
</organism>
<protein>
    <recommendedName>
        <fullName evidence="3">DDE Tnp4 domain-containing protein</fullName>
    </recommendedName>
</protein>
<sequence>HASACNVIERIFGILKHQFCILLLAPEYDLDTQAHIPSKLCTIHNFIWHCCFNDEDLADACPFMDDQNDPDYHYMPDILHFKRMCDSITQGMWADYQGILMERLSEGLIELDDCDLLEEELVDHELEGIF</sequence>
<dbReference type="Proteomes" id="UP000054538">
    <property type="component" value="Unassembled WGS sequence"/>
</dbReference>
<dbReference type="HOGENOM" id="CLU_040082_4_1_1"/>
<dbReference type="OrthoDB" id="2684964at2759"/>
<name>A0A0D0E3V0_9AGAM</name>
<dbReference type="InParanoid" id="A0A0D0E3V0"/>
<reference evidence="1 2" key="1">
    <citation type="submission" date="2014-04" db="EMBL/GenBank/DDBJ databases">
        <authorList>
            <consortium name="DOE Joint Genome Institute"/>
            <person name="Kuo A."/>
            <person name="Kohler A."/>
            <person name="Jargeat P."/>
            <person name="Nagy L.G."/>
            <person name="Floudas D."/>
            <person name="Copeland A."/>
            <person name="Barry K.W."/>
            <person name="Cichocki N."/>
            <person name="Veneault-Fourrey C."/>
            <person name="LaButti K."/>
            <person name="Lindquist E.A."/>
            <person name="Lipzen A."/>
            <person name="Lundell T."/>
            <person name="Morin E."/>
            <person name="Murat C."/>
            <person name="Sun H."/>
            <person name="Tunlid A."/>
            <person name="Henrissat B."/>
            <person name="Grigoriev I.V."/>
            <person name="Hibbett D.S."/>
            <person name="Martin F."/>
            <person name="Nordberg H.P."/>
            <person name="Cantor M.N."/>
            <person name="Hua S.X."/>
        </authorList>
    </citation>
    <scope>NUCLEOTIDE SEQUENCE [LARGE SCALE GENOMIC DNA]</scope>
    <source>
        <strain evidence="1 2">Ve08.2h10</strain>
    </source>
</reference>
<dbReference type="AlphaFoldDB" id="A0A0D0E3V0"/>
<dbReference type="EMBL" id="KN825346">
    <property type="protein sequence ID" value="KIK91805.1"/>
    <property type="molecule type" value="Genomic_DNA"/>
</dbReference>
<keyword evidence="2" id="KW-1185">Reference proteome</keyword>
<reference evidence="2" key="2">
    <citation type="submission" date="2015-01" db="EMBL/GenBank/DDBJ databases">
        <title>Evolutionary Origins and Diversification of the Mycorrhizal Mutualists.</title>
        <authorList>
            <consortium name="DOE Joint Genome Institute"/>
            <consortium name="Mycorrhizal Genomics Consortium"/>
            <person name="Kohler A."/>
            <person name="Kuo A."/>
            <person name="Nagy L.G."/>
            <person name="Floudas D."/>
            <person name="Copeland A."/>
            <person name="Barry K.W."/>
            <person name="Cichocki N."/>
            <person name="Veneault-Fourrey C."/>
            <person name="LaButti K."/>
            <person name="Lindquist E.A."/>
            <person name="Lipzen A."/>
            <person name="Lundell T."/>
            <person name="Morin E."/>
            <person name="Murat C."/>
            <person name="Riley R."/>
            <person name="Ohm R."/>
            <person name="Sun H."/>
            <person name="Tunlid A."/>
            <person name="Henrissat B."/>
            <person name="Grigoriev I.V."/>
            <person name="Hibbett D.S."/>
            <person name="Martin F."/>
        </authorList>
    </citation>
    <scope>NUCLEOTIDE SEQUENCE [LARGE SCALE GENOMIC DNA]</scope>
    <source>
        <strain evidence="2">Ve08.2h10</strain>
    </source>
</reference>
<evidence type="ECO:0000313" key="1">
    <source>
        <dbReference type="EMBL" id="KIK91805.1"/>
    </source>
</evidence>
<evidence type="ECO:0008006" key="3">
    <source>
        <dbReference type="Google" id="ProtNLM"/>
    </source>
</evidence>
<proteinExistence type="predicted"/>
<gene>
    <name evidence="1" type="ORF">PAXRUDRAFT_148696</name>
</gene>
<evidence type="ECO:0000313" key="2">
    <source>
        <dbReference type="Proteomes" id="UP000054538"/>
    </source>
</evidence>
<feature type="non-terminal residue" evidence="1">
    <location>
        <position position="130"/>
    </location>
</feature>